<gene>
    <name evidence="1" type="ORF">DFH94DRAFT_637024</name>
</gene>
<accession>A0A9P5K032</accession>
<organism evidence="1 2">
    <name type="scientific">Russula ochroleuca</name>
    <dbReference type="NCBI Taxonomy" id="152965"/>
    <lineage>
        <taxon>Eukaryota</taxon>
        <taxon>Fungi</taxon>
        <taxon>Dikarya</taxon>
        <taxon>Basidiomycota</taxon>
        <taxon>Agaricomycotina</taxon>
        <taxon>Agaricomycetes</taxon>
        <taxon>Russulales</taxon>
        <taxon>Russulaceae</taxon>
        <taxon>Russula</taxon>
    </lineage>
</organism>
<keyword evidence="2" id="KW-1185">Reference proteome</keyword>
<dbReference type="AlphaFoldDB" id="A0A9P5K032"/>
<reference evidence="1" key="1">
    <citation type="submission" date="2019-10" db="EMBL/GenBank/DDBJ databases">
        <authorList>
            <consortium name="DOE Joint Genome Institute"/>
            <person name="Kuo A."/>
            <person name="Miyauchi S."/>
            <person name="Kiss E."/>
            <person name="Drula E."/>
            <person name="Kohler A."/>
            <person name="Sanchez-Garcia M."/>
            <person name="Andreopoulos B."/>
            <person name="Barry K.W."/>
            <person name="Bonito G."/>
            <person name="Buee M."/>
            <person name="Carver A."/>
            <person name="Chen C."/>
            <person name="Cichocki N."/>
            <person name="Clum A."/>
            <person name="Culley D."/>
            <person name="Crous P.W."/>
            <person name="Fauchery L."/>
            <person name="Girlanda M."/>
            <person name="Hayes R."/>
            <person name="Keri Z."/>
            <person name="LaButti K."/>
            <person name="Lipzen A."/>
            <person name="Lombard V."/>
            <person name="Magnuson J."/>
            <person name="Maillard F."/>
            <person name="Morin E."/>
            <person name="Murat C."/>
            <person name="Nolan M."/>
            <person name="Ohm R."/>
            <person name="Pangilinan J."/>
            <person name="Pereira M."/>
            <person name="Perotto S."/>
            <person name="Peter M."/>
            <person name="Riley R."/>
            <person name="Sitrit Y."/>
            <person name="Stielow B."/>
            <person name="Szollosi G."/>
            <person name="Zifcakova L."/>
            <person name="Stursova M."/>
            <person name="Spatafora J.W."/>
            <person name="Tedersoo L."/>
            <person name="Vaario L.-M."/>
            <person name="Yamada A."/>
            <person name="Yan M."/>
            <person name="Wang P."/>
            <person name="Xu J."/>
            <person name="Bruns T."/>
            <person name="Baldrian P."/>
            <person name="Vilgalys R."/>
            <person name="Henrissat B."/>
            <person name="Grigoriev I.V."/>
            <person name="Hibbett D."/>
            <person name="Nagy L.G."/>
            <person name="Martin F.M."/>
        </authorList>
    </citation>
    <scope>NUCLEOTIDE SEQUENCE</scope>
    <source>
        <strain evidence="1">Prilba</strain>
    </source>
</reference>
<name>A0A9P5K032_9AGAM</name>
<dbReference type="OrthoDB" id="1681765at2759"/>
<dbReference type="Proteomes" id="UP000759537">
    <property type="component" value="Unassembled WGS sequence"/>
</dbReference>
<comment type="caution">
    <text evidence="1">The sequence shown here is derived from an EMBL/GenBank/DDBJ whole genome shotgun (WGS) entry which is preliminary data.</text>
</comment>
<dbReference type="EMBL" id="WHVB01000022">
    <property type="protein sequence ID" value="KAF8471629.1"/>
    <property type="molecule type" value="Genomic_DNA"/>
</dbReference>
<proteinExistence type="predicted"/>
<evidence type="ECO:0000313" key="2">
    <source>
        <dbReference type="Proteomes" id="UP000759537"/>
    </source>
</evidence>
<reference evidence="1" key="2">
    <citation type="journal article" date="2020" name="Nat. Commun.">
        <title>Large-scale genome sequencing of mycorrhizal fungi provides insights into the early evolution of symbiotic traits.</title>
        <authorList>
            <person name="Miyauchi S."/>
            <person name="Kiss E."/>
            <person name="Kuo A."/>
            <person name="Drula E."/>
            <person name="Kohler A."/>
            <person name="Sanchez-Garcia M."/>
            <person name="Morin E."/>
            <person name="Andreopoulos B."/>
            <person name="Barry K.W."/>
            <person name="Bonito G."/>
            <person name="Buee M."/>
            <person name="Carver A."/>
            <person name="Chen C."/>
            <person name="Cichocki N."/>
            <person name="Clum A."/>
            <person name="Culley D."/>
            <person name="Crous P.W."/>
            <person name="Fauchery L."/>
            <person name="Girlanda M."/>
            <person name="Hayes R.D."/>
            <person name="Keri Z."/>
            <person name="LaButti K."/>
            <person name="Lipzen A."/>
            <person name="Lombard V."/>
            <person name="Magnuson J."/>
            <person name="Maillard F."/>
            <person name="Murat C."/>
            <person name="Nolan M."/>
            <person name="Ohm R.A."/>
            <person name="Pangilinan J."/>
            <person name="Pereira M.F."/>
            <person name="Perotto S."/>
            <person name="Peter M."/>
            <person name="Pfister S."/>
            <person name="Riley R."/>
            <person name="Sitrit Y."/>
            <person name="Stielow J.B."/>
            <person name="Szollosi G."/>
            <person name="Zifcakova L."/>
            <person name="Stursova M."/>
            <person name="Spatafora J.W."/>
            <person name="Tedersoo L."/>
            <person name="Vaario L.M."/>
            <person name="Yamada A."/>
            <person name="Yan M."/>
            <person name="Wang P."/>
            <person name="Xu J."/>
            <person name="Bruns T."/>
            <person name="Baldrian P."/>
            <person name="Vilgalys R."/>
            <person name="Dunand C."/>
            <person name="Henrissat B."/>
            <person name="Grigoriev I.V."/>
            <person name="Hibbett D."/>
            <person name="Nagy L.G."/>
            <person name="Martin F.M."/>
        </authorList>
    </citation>
    <scope>NUCLEOTIDE SEQUENCE</scope>
    <source>
        <strain evidence="1">Prilba</strain>
    </source>
</reference>
<sequence length="103" mass="11385">HASLRNVIEHIFGVCKRHFKLMVAASEYNLWTQAKIPLALGALHNFIHVHDPADKAETAYDYLVGSGQVNYGANINPEHLGAHISQAEKDQAGIIRDNIARAM</sequence>
<evidence type="ECO:0000313" key="1">
    <source>
        <dbReference type="EMBL" id="KAF8471629.1"/>
    </source>
</evidence>
<evidence type="ECO:0008006" key="3">
    <source>
        <dbReference type="Google" id="ProtNLM"/>
    </source>
</evidence>
<feature type="non-terminal residue" evidence="1">
    <location>
        <position position="1"/>
    </location>
</feature>
<protein>
    <recommendedName>
        <fullName evidence="3">DDE Tnp4 domain-containing protein</fullName>
    </recommendedName>
</protein>